<dbReference type="PANTHER" id="PTHR13832">
    <property type="entry name" value="PROTEIN PHOSPHATASE 2C"/>
    <property type="match status" value="1"/>
</dbReference>
<name>A0AAE0JEP7_9PEZI</name>
<dbReference type="PROSITE" id="PS51746">
    <property type="entry name" value="PPM_2"/>
    <property type="match status" value="1"/>
</dbReference>
<dbReference type="SMART" id="SM00332">
    <property type="entry name" value="PP2Cc"/>
    <property type="match status" value="1"/>
</dbReference>
<evidence type="ECO:0000313" key="7">
    <source>
        <dbReference type="EMBL" id="KAK3344685.1"/>
    </source>
</evidence>
<dbReference type="RefSeq" id="XP_062681298.1">
    <property type="nucleotide sequence ID" value="XM_062826748.1"/>
</dbReference>
<dbReference type="PANTHER" id="PTHR13832:SF589">
    <property type="entry name" value="[PYRUVATE DEHYDROGENASE [ACETYL-TRANSFERRING]]-PHOSPHATASE 2, MITOCHONDRIAL"/>
    <property type="match status" value="1"/>
</dbReference>
<feature type="domain" description="PPM-type phosphatase" evidence="6">
    <location>
        <begin position="204"/>
        <end position="662"/>
    </location>
</feature>
<comment type="similarity">
    <text evidence="4">Belongs to the PP2C family.</text>
</comment>
<keyword evidence="2 4" id="KW-0378">Hydrolase</keyword>
<feature type="region of interest" description="Disordered" evidence="5">
    <location>
        <begin position="397"/>
        <end position="417"/>
    </location>
</feature>
<dbReference type="Proteomes" id="UP001278500">
    <property type="component" value="Unassembled WGS sequence"/>
</dbReference>
<dbReference type="FunFam" id="3.60.40.10:FF:000133">
    <property type="entry name" value="Protein serine/threonine phosphatase 2C"/>
    <property type="match status" value="1"/>
</dbReference>
<evidence type="ECO:0000256" key="5">
    <source>
        <dbReference type="SAM" id="MobiDB-lite"/>
    </source>
</evidence>
<dbReference type="InterPro" id="IPR000222">
    <property type="entry name" value="PP2C_BS"/>
</dbReference>
<keyword evidence="8" id="KW-1185">Reference proteome</keyword>
<evidence type="ECO:0000256" key="2">
    <source>
        <dbReference type="ARBA" id="ARBA00022801"/>
    </source>
</evidence>
<feature type="region of interest" description="Disordered" evidence="5">
    <location>
        <begin position="185"/>
        <end position="213"/>
    </location>
</feature>
<dbReference type="GO" id="GO:0046872">
    <property type="term" value="F:metal ion binding"/>
    <property type="evidence" value="ECO:0007669"/>
    <property type="project" value="UniProtKB-KW"/>
</dbReference>
<feature type="compositionally biased region" description="Polar residues" evidence="5">
    <location>
        <begin position="189"/>
        <end position="210"/>
    </location>
</feature>
<gene>
    <name evidence="7" type="ORF">B0H65DRAFT_464125</name>
</gene>
<sequence>MAAVRRRPPTQSLVSALQHLEPASFHAKAPRAAQDTELLDAFMAYLSTFFHHPPVATRPTMRRVTMPGPRVLRTAVGRRYLHAYARPSRTSSSSTTSTDELCDSFRTHTLTDRTSKRKFHNYFVTHLPSSSLHPDSRLQHPHHKLPRSASVPHKQDPGAAPAAVPPNIPGRDLTVVRIPLRSAKHHFGASNSRGQRNYNEDTNQAGTISMPSFAKRAPMSLVRSQMRSLNENTTANSSFGDPQIFYFAVFDGHGGSECSEFLRDELHGYIEQAALDFGLQSSLQRQGDSLSNPPETSGNAPRSSKDALNRIDMKSPEEVQDQLNVPETKGNAVVEEASHEPPPDGDEPIPAVADEAKAEELESDLLGEYRNTVGGYFRRFNSRYFSERAAARARYSGNNAASSMDDNTLKNKQQKQIDETPVTTPVTVESVLTYAFLRADLDFITAQARKPDPDDPHIADYPVNKDEVLGHPHLPPSGHGIGGSARFKGGSTASIALIATPTPAPFWHPAAHSTLLVAHVGDTRVLLCETATGLPRPLTHDHHPSSPAETRRLMRYAESLITDSFGEERISGLANSRSFGDMQSKRIGVSAEPEIIRVNMGPAEYSFLVLMSDGVSGTLSDQEVVDVIKEAKTPEEGARHVVEYATEVSADGDNATCLVVRLGGWERRMEGGLGSLGTKEIRDARRAEALDPRRGRR</sequence>
<organism evidence="7 8">
    <name type="scientific">Neurospora tetraspora</name>
    <dbReference type="NCBI Taxonomy" id="94610"/>
    <lineage>
        <taxon>Eukaryota</taxon>
        <taxon>Fungi</taxon>
        <taxon>Dikarya</taxon>
        <taxon>Ascomycota</taxon>
        <taxon>Pezizomycotina</taxon>
        <taxon>Sordariomycetes</taxon>
        <taxon>Sordariomycetidae</taxon>
        <taxon>Sordariales</taxon>
        <taxon>Sordariaceae</taxon>
        <taxon>Neurospora</taxon>
    </lineage>
</organism>
<dbReference type="Pfam" id="PF00481">
    <property type="entry name" value="PP2C"/>
    <property type="match status" value="1"/>
</dbReference>
<feature type="compositionally biased region" description="Polar residues" evidence="5">
    <location>
        <begin position="284"/>
        <end position="302"/>
    </location>
</feature>
<accession>A0AAE0JEP7</accession>
<proteinExistence type="inferred from homology"/>
<comment type="caution">
    <text evidence="7">The sequence shown here is derived from an EMBL/GenBank/DDBJ whole genome shotgun (WGS) entry which is preliminary data.</text>
</comment>
<dbReference type="PROSITE" id="PS01032">
    <property type="entry name" value="PPM_1"/>
    <property type="match status" value="1"/>
</dbReference>
<keyword evidence="1" id="KW-0479">Metal-binding</keyword>
<feature type="region of interest" description="Disordered" evidence="5">
    <location>
        <begin position="284"/>
        <end position="306"/>
    </location>
</feature>
<keyword evidence="3 4" id="KW-0904">Protein phosphatase</keyword>
<dbReference type="SUPFAM" id="SSF81606">
    <property type="entry name" value="PP2C-like"/>
    <property type="match status" value="1"/>
</dbReference>
<dbReference type="Gene3D" id="3.60.40.10">
    <property type="entry name" value="PPM-type phosphatase domain"/>
    <property type="match status" value="2"/>
</dbReference>
<dbReference type="CDD" id="cd00143">
    <property type="entry name" value="PP2Cc"/>
    <property type="match status" value="1"/>
</dbReference>
<feature type="region of interest" description="Disordered" evidence="5">
    <location>
        <begin position="130"/>
        <end position="170"/>
    </location>
</feature>
<dbReference type="AlphaFoldDB" id="A0AAE0JEP7"/>
<reference evidence="7" key="1">
    <citation type="journal article" date="2023" name="Mol. Phylogenet. Evol.">
        <title>Genome-scale phylogeny and comparative genomics of the fungal order Sordariales.</title>
        <authorList>
            <person name="Hensen N."/>
            <person name="Bonometti L."/>
            <person name="Westerberg I."/>
            <person name="Brannstrom I.O."/>
            <person name="Guillou S."/>
            <person name="Cros-Aarteil S."/>
            <person name="Calhoun S."/>
            <person name="Haridas S."/>
            <person name="Kuo A."/>
            <person name="Mondo S."/>
            <person name="Pangilinan J."/>
            <person name="Riley R."/>
            <person name="LaButti K."/>
            <person name="Andreopoulos B."/>
            <person name="Lipzen A."/>
            <person name="Chen C."/>
            <person name="Yan M."/>
            <person name="Daum C."/>
            <person name="Ng V."/>
            <person name="Clum A."/>
            <person name="Steindorff A."/>
            <person name="Ohm R.A."/>
            <person name="Martin F."/>
            <person name="Silar P."/>
            <person name="Natvig D.O."/>
            <person name="Lalanne C."/>
            <person name="Gautier V."/>
            <person name="Ament-Velasquez S.L."/>
            <person name="Kruys A."/>
            <person name="Hutchinson M.I."/>
            <person name="Powell A.J."/>
            <person name="Barry K."/>
            <person name="Miller A.N."/>
            <person name="Grigoriev I.V."/>
            <person name="Debuchy R."/>
            <person name="Gladieux P."/>
            <person name="Hiltunen Thoren M."/>
            <person name="Johannesson H."/>
        </authorList>
    </citation>
    <scope>NUCLEOTIDE SEQUENCE</scope>
    <source>
        <strain evidence="7">CBS 560.94</strain>
    </source>
</reference>
<dbReference type="GeneID" id="87863902"/>
<evidence type="ECO:0000259" key="6">
    <source>
        <dbReference type="PROSITE" id="PS51746"/>
    </source>
</evidence>
<dbReference type="EMBL" id="JAUEPP010000004">
    <property type="protein sequence ID" value="KAK3344685.1"/>
    <property type="molecule type" value="Genomic_DNA"/>
</dbReference>
<dbReference type="FunFam" id="3.60.40.10:FF:000163">
    <property type="entry name" value="Protein serine/threonine phosphatase 2C"/>
    <property type="match status" value="1"/>
</dbReference>
<reference evidence="7" key="2">
    <citation type="submission" date="2023-06" db="EMBL/GenBank/DDBJ databases">
        <authorList>
            <consortium name="Lawrence Berkeley National Laboratory"/>
            <person name="Haridas S."/>
            <person name="Hensen N."/>
            <person name="Bonometti L."/>
            <person name="Westerberg I."/>
            <person name="Brannstrom I.O."/>
            <person name="Guillou S."/>
            <person name="Cros-Aarteil S."/>
            <person name="Calhoun S."/>
            <person name="Kuo A."/>
            <person name="Mondo S."/>
            <person name="Pangilinan J."/>
            <person name="Riley R."/>
            <person name="Labutti K."/>
            <person name="Andreopoulos B."/>
            <person name="Lipzen A."/>
            <person name="Chen C."/>
            <person name="Yanf M."/>
            <person name="Daum C."/>
            <person name="Ng V."/>
            <person name="Clum A."/>
            <person name="Steindorff A."/>
            <person name="Ohm R."/>
            <person name="Martin F."/>
            <person name="Silar P."/>
            <person name="Natvig D."/>
            <person name="Lalanne C."/>
            <person name="Gautier V."/>
            <person name="Ament-Velasquez S.L."/>
            <person name="Kruys A."/>
            <person name="Hutchinson M.I."/>
            <person name="Powell A.J."/>
            <person name="Barry K."/>
            <person name="Miller A.N."/>
            <person name="Grigoriev I.V."/>
            <person name="Debuchy R."/>
            <person name="Gladieux P."/>
            <person name="Thoren M.H."/>
            <person name="Johannesson H."/>
        </authorList>
    </citation>
    <scope>NUCLEOTIDE SEQUENCE</scope>
    <source>
        <strain evidence="7">CBS 560.94</strain>
    </source>
</reference>
<dbReference type="InterPro" id="IPR036457">
    <property type="entry name" value="PPM-type-like_dom_sf"/>
</dbReference>
<dbReference type="InterPro" id="IPR015655">
    <property type="entry name" value="PP2C"/>
</dbReference>
<evidence type="ECO:0000313" key="8">
    <source>
        <dbReference type="Proteomes" id="UP001278500"/>
    </source>
</evidence>
<dbReference type="GO" id="GO:0004722">
    <property type="term" value="F:protein serine/threonine phosphatase activity"/>
    <property type="evidence" value="ECO:0007669"/>
    <property type="project" value="InterPro"/>
</dbReference>
<protein>
    <submittedName>
        <fullName evidence="7">Protein serine/threonine phosphatase 2C</fullName>
    </submittedName>
</protein>
<feature type="compositionally biased region" description="Polar residues" evidence="5">
    <location>
        <begin position="397"/>
        <end position="406"/>
    </location>
</feature>
<evidence type="ECO:0000256" key="3">
    <source>
        <dbReference type="ARBA" id="ARBA00022912"/>
    </source>
</evidence>
<evidence type="ECO:0000256" key="1">
    <source>
        <dbReference type="ARBA" id="ARBA00022723"/>
    </source>
</evidence>
<dbReference type="InterPro" id="IPR001932">
    <property type="entry name" value="PPM-type_phosphatase-like_dom"/>
</dbReference>
<evidence type="ECO:0000256" key="4">
    <source>
        <dbReference type="RuleBase" id="RU003465"/>
    </source>
</evidence>
<feature type="region of interest" description="Disordered" evidence="5">
    <location>
        <begin position="466"/>
        <end position="486"/>
    </location>
</feature>